<dbReference type="HOGENOM" id="CLU_101390_0_0_5"/>
<evidence type="ECO:0000313" key="1">
    <source>
        <dbReference type="EMBL" id="AGK58544.1"/>
    </source>
</evidence>
<protein>
    <submittedName>
        <fullName evidence="1">Metal dependent phosphohydrolase</fullName>
    </submittedName>
</protein>
<evidence type="ECO:0000313" key="2">
    <source>
        <dbReference type="Proteomes" id="UP000005952"/>
    </source>
</evidence>
<dbReference type="InterPro" id="IPR052194">
    <property type="entry name" value="MESH1"/>
</dbReference>
<dbReference type="Proteomes" id="UP000005952">
    <property type="component" value="Chromosome"/>
</dbReference>
<dbReference type="KEGG" id="hdt:HYPDE_34363"/>
<dbReference type="PANTHER" id="PTHR46246">
    <property type="entry name" value="GUANOSINE-3',5'-BIS(DIPHOSPHATE) 3'-PYROPHOSPHOHYDROLASE MESH1"/>
    <property type="match status" value="1"/>
</dbReference>
<dbReference type="STRING" id="670307.HYPDE_34363"/>
<keyword evidence="1" id="KW-0378">Hydrolase</keyword>
<keyword evidence="2" id="KW-1185">Reference proteome</keyword>
<organism evidence="1 2">
    <name type="scientific">Hyphomicrobium denitrificans 1NES1</name>
    <dbReference type="NCBI Taxonomy" id="670307"/>
    <lineage>
        <taxon>Bacteria</taxon>
        <taxon>Pseudomonadati</taxon>
        <taxon>Pseudomonadota</taxon>
        <taxon>Alphaproteobacteria</taxon>
        <taxon>Hyphomicrobiales</taxon>
        <taxon>Hyphomicrobiaceae</taxon>
        <taxon>Hyphomicrobium</taxon>
    </lineage>
</organism>
<dbReference type="AlphaFoldDB" id="N0B4W8"/>
<dbReference type="GO" id="GO:0008893">
    <property type="term" value="F:guanosine-3',5'-bis(diphosphate) 3'-diphosphatase activity"/>
    <property type="evidence" value="ECO:0007669"/>
    <property type="project" value="TreeGrafter"/>
</dbReference>
<gene>
    <name evidence="1" type="ORF">HYPDE_34363</name>
</gene>
<dbReference type="RefSeq" id="WP_015598567.1">
    <property type="nucleotide sequence ID" value="NC_021172.1"/>
</dbReference>
<dbReference type="Gene3D" id="1.10.3210.10">
    <property type="entry name" value="Hypothetical protein af1432"/>
    <property type="match status" value="1"/>
</dbReference>
<dbReference type="OrthoDB" id="9802385at2"/>
<dbReference type="SUPFAM" id="SSF109604">
    <property type="entry name" value="HD-domain/PDEase-like"/>
    <property type="match status" value="1"/>
</dbReference>
<sequence>MKTLVQEAKIFSARKHSHQTRKHDTAPYTAHLDGVVAILTRHGVTHPIILAAAYLHDTVEKTDTSVGEIIDLFGTDVARLVYWLTDDDRGNRKVRKLMSAWRLSRAPWEVKLIKLADLIDNTQYIVEHDAGSAPAYILEKKQTMWMMADEEGERIMRLPLFREAMRNAAPGVSDAEHRVG</sequence>
<dbReference type="Pfam" id="PF13328">
    <property type="entry name" value="HD_4"/>
    <property type="match status" value="1"/>
</dbReference>
<proteinExistence type="predicted"/>
<dbReference type="EMBL" id="CP005587">
    <property type="protein sequence ID" value="AGK58544.1"/>
    <property type="molecule type" value="Genomic_DNA"/>
</dbReference>
<reference evidence="1 2" key="1">
    <citation type="journal article" date="2013" name="Genome Announc.">
        <title>Genome sequences for three denitrifying bacterial strains isolated from a uranium- and nitrate-contaminated subsurface environment.</title>
        <authorList>
            <person name="Venkatramanan R."/>
            <person name="Prakash O."/>
            <person name="Woyke T."/>
            <person name="Chain P."/>
            <person name="Goodwin L.A."/>
            <person name="Watson D."/>
            <person name="Brooks S."/>
            <person name="Kostka J.E."/>
            <person name="Green S.J."/>
        </authorList>
    </citation>
    <scope>NUCLEOTIDE SEQUENCE [LARGE SCALE GENOMIC DNA]</scope>
    <source>
        <strain evidence="1 2">1NES1</strain>
    </source>
</reference>
<accession>N0B4W8</accession>
<name>N0B4W8_9HYPH</name>
<dbReference type="eggNOG" id="COG0317">
    <property type="taxonomic scope" value="Bacteria"/>
</dbReference>
<dbReference type="PANTHER" id="PTHR46246:SF1">
    <property type="entry name" value="GUANOSINE-3',5'-BIS(DIPHOSPHATE) 3'-PYROPHOSPHOHYDROLASE MESH1"/>
    <property type="match status" value="1"/>
</dbReference>